<dbReference type="STRING" id="1774969.AUC69_03545"/>
<dbReference type="InterPro" id="IPR050924">
    <property type="entry name" value="Peroxiredoxin_BCP/PrxQ"/>
</dbReference>
<dbReference type="GO" id="GO:0034599">
    <property type="term" value="P:cellular response to oxidative stress"/>
    <property type="evidence" value="ECO:0007669"/>
    <property type="project" value="TreeGrafter"/>
</dbReference>
<dbReference type="AlphaFoldDB" id="A0A1E3VL51"/>
<dbReference type="GO" id="GO:0005737">
    <property type="term" value="C:cytoplasm"/>
    <property type="evidence" value="ECO:0007669"/>
    <property type="project" value="TreeGrafter"/>
</dbReference>
<keyword evidence="3" id="KW-0560">Oxidoreductase</keyword>
<evidence type="ECO:0000313" key="7">
    <source>
        <dbReference type="EMBL" id="ODR94232.1"/>
    </source>
</evidence>
<dbReference type="SUPFAM" id="SSF52833">
    <property type="entry name" value="Thioredoxin-like"/>
    <property type="match status" value="1"/>
</dbReference>
<evidence type="ECO:0000256" key="1">
    <source>
        <dbReference type="ARBA" id="ARBA00022559"/>
    </source>
</evidence>
<dbReference type="InterPro" id="IPR036249">
    <property type="entry name" value="Thioredoxin-like_sf"/>
</dbReference>
<accession>A0A1E3VL51</accession>
<dbReference type="PANTHER" id="PTHR42801:SF21">
    <property type="entry name" value="BCPB PROTEIN"/>
    <property type="match status" value="1"/>
</dbReference>
<evidence type="ECO:0000256" key="5">
    <source>
        <dbReference type="ARBA" id="ARBA00023284"/>
    </source>
</evidence>
<feature type="domain" description="Redoxin" evidence="6">
    <location>
        <begin position="11"/>
        <end position="156"/>
    </location>
</feature>
<sequence>MEDGGLDHVTPGMLLPPIDLPSTDGGRVHLATLTGRSVLAVYPWTGRPGQPNPPHWDDIHGAHGSTPELEGFRDLSEEIARHGARIFALSRQTTDYQQEAVERLRLPFPILSDEHGSFSEAFALPSFTTGGESYLKRLTLMLRDGEVEWVFYPVMDPAGHAGEILAWLKQEA</sequence>
<proteinExistence type="predicted"/>
<dbReference type="Gene3D" id="3.40.30.10">
    <property type="entry name" value="Glutaredoxin"/>
    <property type="match status" value="1"/>
</dbReference>
<gene>
    <name evidence="7" type="ORF">AUC69_03545</name>
</gene>
<dbReference type="GO" id="GO:0045454">
    <property type="term" value="P:cell redox homeostasis"/>
    <property type="evidence" value="ECO:0007669"/>
    <property type="project" value="TreeGrafter"/>
</dbReference>
<protein>
    <submittedName>
        <fullName evidence="7">Redoxin</fullName>
    </submittedName>
</protein>
<dbReference type="PANTHER" id="PTHR42801">
    <property type="entry name" value="THIOREDOXIN-DEPENDENT PEROXIDE REDUCTASE"/>
    <property type="match status" value="1"/>
</dbReference>
<keyword evidence="4" id="KW-1015">Disulfide bond</keyword>
<dbReference type="OrthoDB" id="5296483at2"/>
<keyword evidence="1" id="KW-0575">Peroxidase</keyword>
<dbReference type="CDD" id="cd03017">
    <property type="entry name" value="PRX_BCP"/>
    <property type="match status" value="1"/>
</dbReference>
<name>A0A1E3VL51_9HYPH</name>
<evidence type="ECO:0000313" key="8">
    <source>
        <dbReference type="Proteomes" id="UP000094472"/>
    </source>
</evidence>
<evidence type="ECO:0000256" key="2">
    <source>
        <dbReference type="ARBA" id="ARBA00022862"/>
    </source>
</evidence>
<organism evidence="7 8">
    <name type="scientific">Methyloceanibacter superfactus</name>
    <dbReference type="NCBI Taxonomy" id="1774969"/>
    <lineage>
        <taxon>Bacteria</taxon>
        <taxon>Pseudomonadati</taxon>
        <taxon>Pseudomonadota</taxon>
        <taxon>Alphaproteobacteria</taxon>
        <taxon>Hyphomicrobiales</taxon>
        <taxon>Hyphomicrobiaceae</taxon>
        <taxon>Methyloceanibacter</taxon>
    </lineage>
</organism>
<dbReference type="Proteomes" id="UP000094472">
    <property type="component" value="Unassembled WGS sequence"/>
</dbReference>
<dbReference type="EMBL" id="LPWF01000036">
    <property type="protein sequence ID" value="ODR94232.1"/>
    <property type="molecule type" value="Genomic_DNA"/>
</dbReference>
<keyword evidence="5" id="KW-0676">Redox-active center</keyword>
<dbReference type="Pfam" id="PF08534">
    <property type="entry name" value="Redoxin"/>
    <property type="match status" value="1"/>
</dbReference>
<reference evidence="7 8" key="1">
    <citation type="journal article" date="2016" name="Environ. Microbiol.">
        <title>New Methyloceanibacter diversity from North Sea sediments includes methanotroph containing solely the soluble methane monooxygenase.</title>
        <authorList>
            <person name="Vekeman B."/>
            <person name="Kerckhof F.M."/>
            <person name="Cremers G."/>
            <person name="de Vos P."/>
            <person name="Vandamme P."/>
            <person name="Boon N."/>
            <person name="Op den Camp H.J."/>
            <person name="Heylen K."/>
        </authorList>
    </citation>
    <scope>NUCLEOTIDE SEQUENCE [LARGE SCALE GENOMIC DNA]</scope>
    <source>
        <strain evidence="7 8">R-67175</strain>
    </source>
</reference>
<dbReference type="GO" id="GO:0008379">
    <property type="term" value="F:thioredoxin peroxidase activity"/>
    <property type="evidence" value="ECO:0007669"/>
    <property type="project" value="TreeGrafter"/>
</dbReference>
<evidence type="ECO:0000256" key="4">
    <source>
        <dbReference type="ARBA" id="ARBA00023157"/>
    </source>
</evidence>
<evidence type="ECO:0000259" key="6">
    <source>
        <dbReference type="Pfam" id="PF08534"/>
    </source>
</evidence>
<keyword evidence="2" id="KW-0049">Antioxidant</keyword>
<comment type="caution">
    <text evidence="7">The sequence shown here is derived from an EMBL/GenBank/DDBJ whole genome shotgun (WGS) entry which is preliminary data.</text>
</comment>
<evidence type="ECO:0000256" key="3">
    <source>
        <dbReference type="ARBA" id="ARBA00023002"/>
    </source>
</evidence>
<keyword evidence="8" id="KW-1185">Reference proteome</keyword>
<dbReference type="RefSeq" id="WP_069442831.1">
    <property type="nucleotide sequence ID" value="NZ_LPWF01000036.1"/>
</dbReference>
<dbReference type="InterPro" id="IPR013740">
    <property type="entry name" value="Redoxin"/>
</dbReference>